<keyword evidence="2" id="KW-0378">Hydrolase</keyword>
<comment type="caution">
    <text evidence="2">The sequence shown here is derived from an EMBL/GenBank/DDBJ whole genome shotgun (WGS) entry which is preliminary data.</text>
</comment>
<sequence>MSFQRYVALGDSFTEGVGDPHPDRPNGLRGWADRVAEALAHRAGPTGDFGYANLAIRGRKLHAIIDEQLDAAVALEPDLVTVYAGANDILRPRVDLDALAVDYDRALGRLAATGARLLVWTAFDPGGSAIYRPVRGRFALYNELVRESADRHGATVVDFWRLREYRDWRYWDEDRMHMGPAGHQRMAIEVLDTLGVEHGLEPLPLHDLATPSRREQLRGNLDWARDSALPWVHRRLTGRSSGDTVTPRYPTLARLAVPLSPRPVSPGGD</sequence>
<dbReference type="Proteomes" id="UP001501771">
    <property type="component" value="Unassembled WGS sequence"/>
</dbReference>
<dbReference type="InterPro" id="IPR053140">
    <property type="entry name" value="GDSL_Rv0518-like"/>
</dbReference>
<proteinExistence type="predicted"/>
<accession>A0ABP5LY05</accession>
<name>A0ABP5LY05_9ACTN</name>
<dbReference type="Pfam" id="PF13472">
    <property type="entry name" value="Lipase_GDSL_2"/>
    <property type="match status" value="1"/>
</dbReference>
<protein>
    <submittedName>
        <fullName evidence="2">SGNH/GDSL hydrolase family protein</fullName>
    </submittedName>
</protein>
<dbReference type="InterPro" id="IPR036514">
    <property type="entry name" value="SGNH_hydro_sf"/>
</dbReference>
<dbReference type="SUPFAM" id="SSF52266">
    <property type="entry name" value="SGNH hydrolase"/>
    <property type="match status" value="1"/>
</dbReference>
<dbReference type="RefSeq" id="WP_344157940.1">
    <property type="nucleotide sequence ID" value="NZ_BAAAQR010000019.1"/>
</dbReference>
<keyword evidence="3" id="KW-1185">Reference proteome</keyword>
<dbReference type="CDD" id="cd01832">
    <property type="entry name" value="SGNH_hydrolase_like_1"/>
    <property type="match status" value="1"/>
</dbReference>
<dbReference type="PANTHER" id="PTHR43784">
    <property type="entry name" value="GDSL-LIKE LIPASE/ACYLHYDROLASE, PUTATIVE (AFU_ORTHOLOGUE AFUA_2G00820)-RELATED"/>
    <property type="match status" value="1"/>
</dbReference>
<dbReference type="Gene3D" id="3.40.50.1110">
    <property type="entry name" value="SGNH hydrolase"/>
    <property type="match status" value="1"/>
</dbReference>
<dbReference type="InterPro" id="IPR013830">
    <property type="entry name" value="SGNH_hydro"/>
</dbReference>
<dbReference type="EMBL" id="BAAAQR010000019">
    <property type="protein sequence ID" value="GAA2156193.1"/>
    <property type="molecule type" value="Genomic_DNA"/>
</dbReference>
<gene>
    <name evidence="2" type="ORF">GCM10009844_44210</name>
</gene>
<evidence type="ECO:0000313" key="3">
    <source>
        <dbReference type="Proteomes" id="UP001501771"/>
    </source>
</evidence>
<evidence type="ECO:0000259" key="1">
    <source>
        <dbReference type="Pfam" id="PF13472"/>
    </source>
</evidence>
<organism evidence="2 3">
    <name type="scientific">Nocardioides koreensis</name>
    <dbReference type="NCBI Taxonomy" id="433651"/>
    <lineage>
        <taxon>Bacteria</taxon>
        <taxon>Bacillati</taxon>
        <taxon>Actinomycetota</taxon>
        <taxon>Actinomycetes</taxon>
        <taxon>Propionibacteriales</taxon>
        <taxon>Nocardioidaceae</taxon>
        <taxon>Nocardioides</taxon>
    </lineage>
</organism>
<dbReference type="GO" id="GO:0016787">
    <property type="term" value="F:hydrolase activity"/>
    <property type="evidence" value="ECO:0007669"/>
    <property type="project" value="UniProtKB-KW"/>
</dbReference>
<dbReference type="PANTHER" id="PTHR43784:SF2">
    <property type="entry name" value="GDSL-LIKE LIPASE_ACYLHYDROLASE, PUTATIVE (AFU_ORTHOLOGUE AFUA_2G00820)-RELATED"/>
    <property type="match status" value="1"/>
</dbReference>
<reference evidence="3" key="1">
    <citation type="journal article" date="2019" name="Int. J. Syst. Evol. Microbiol.">
        <title>The Global Catalogue of Microorganisms (GCM) 10K type strain sequencing project: providing services to taxonomists for standard genome sequencing and annotation.</title>
        <authorList>
            <consortium name="The Broad Institute Genomics Platform"/>
            <consortium name="The Broad Institute Genome Sequencing Center for Infectious Disease"/>
            <person name="Wu L."/>
            <person name="Ma J."/>
        </authorList>
    </citation>
    <scope>NUCLEOTIDE SEQUENCE [LARGE SCALE GENOMIC DNA]</scope>
    <source>
        <strain evidence="3">JCM 16022</strain>
    </source>
</reference>
<evidence type="ECO:0000313" key="2">
    <source>
        <dbReference type="EMBL" id="GAA2156193.1"/>
    </source>
</evidence>
<feature type="domain" description="SGNH hydrolase-type esterase" evidence="1">
    <location>
        <begin position="8"/>
        <end position="185"/>
    </location>
</feature>